<dbReference type="Proteomes" id="UP001314170">
    <property type="component" value="Unassembled WGS sequence"/>
</dbReference>
<feature type="region of interest" description="Disordered" evidence="1">
    <location>
        <begin position="132"/>
        <end position="166"/>
    </location>
</feature>
<keyword evidence="3" id="KW-1185">Reference proteome</keyword>
<evidence type="ECO:0000313" key="3">
    <source>
        <dbReference type="Proteomes" id="UP001314170"/>
    </source>
</evidence>
<reference evidence="2 3" key="1">
    <citation type="submission" date="2024-01" db="EMBL/GenBank/DDBJ databases">
        <authorList>
            <person name="Waweru B."/>
        </authorList>
    </citation>
    <scope>NUCLEOTIDE SEQUENCE [LARGE SCALE GENOMIC DNA]</scope>
</reference>
<gene>
    <name evidence="2" type="ORF">DCAF_LOCUS17239</name>
</gene>
<comment type="caution">
    <text evidence="2">The sequence shown here is derived from an EMBL/GenBank/DDBJ whole genome shotgun (WGS) entry which is preliminary data.</text>
</comment>
<name>A0AAV1S122_9ROSI</name>
<sequence length="166" mass="18130">MKKVKVRDKDSALNVPIDAAIDDRKCSYSLVVKGDHMEDIPQVDCSSMKVTTDNGGLGGATTNDNLTKHKSNSKVNKGSRFDVLAMQNIDDNVIAASVVPMPKPIAFTYPSQTRCAEQKDQYKAPLKIEPNVFKKTTNRPTTLESPLLPSKDQKTLAASSFTTKGE</sequence>
<feature type="compositionally biased region" description="Polar residues" evidence="1">
    <location>
        <begin position="156"/>
        <end position="166"/>
    </location>
</feature>
<accession>A0AAV1S122</accession>
<organism evidence="2 3">
    <name type="scientific">Dovyalis caffra</name>
    <dbReference type="NCBI Taxonomy" id="77055"/>
    <lineage>
        <taxon>Eukaryota</taxon>
        <taxon>Viridiplantae</taxon>
        <taxon>Streptophyta</taxon>
        <taxon>Embryophyta</taxon>
        <taxon>Tracheophyta</taxon>
        <taxon>Spermatophyta</taxon>
        <taxon>Magnoliopsida</taxon>
        <taxon>eudicotyledons</taxon>
        <taxon>Gunneridae</taxon>
        <taxon>Pentapetalae</taxon>
        <taxon>rosids</taxon>
        <taxon>fabids</taxon>
        <taxon>Malpighiales</taxon>
        <taxon>Salicaceae</taxon>
        <taxon>Flacourtieae</taxon>
        <taxon>Dovyalis</taxon>
    </lineage>
</organism>
<feature type="compositionally biased region" description="Polar residues" evidence="1">
    <location>
        <begin position="134"/>
        <end position="144"/>
    </location>
</feature>
<dbReference type="AlphaFoldDB" id="A0AAV1S122"/>
<protein>
    <submittedName>
        <fullName evidence="2">Uncharacterized protein</fullName>
    </submittedName>
</protein>
<dbReference type="EMBL" id="CAWUPB010001160">
    <property type="protein sequence ID" value="CAK7343308.1"/>
    <property type="molecule type" value="Genomic_DNA"/>
</dbReference>
<proteinExistence type="predicted"/>
<evidence type="ECO:0000256" key="1">
    <source>
        <dbReference type="SAM" id="MobiDB-lite"/>
    </source>
</evidence>
<evidence type="ECO:0000313" key="2">
    <source>
        <dbReference type="EMBL" id="CAK7343308.1"/>
    </source>
</evidence>